<dbReference type="PROSITE" id="PS51257">
    <property type="entry name" value="PROKAR_LIPOPROTEIN"/>
    <property type="match status" value="1"/>
</dbReference>
<dbReference type="Proteomes" id="UP001595886">
    <property type="component" value="Unassembled WGS sequence"/>
</dbReference>
<protein>
    <submittedName>
        <fullName evidence="3">Choice-of-anchor Q domain-containing protein</fullName>
    </submittedName>
</protein>
<dbReference type="InterPro" id="IPR012334">
    <property type="entry name" value="Pectin_lyas_fold"/>
</dbReference>
<organism evidence="3 4">
    <name type="scientific">Dokdonella ginsengisoli</name>
    <dbReference type="NCBI Taxonomy" id="363846"/>
    <lineage>
        <taxon>Bacteria</taxon>
        <taxon>Pseudomonadati</taxon>
        <taxon>Pseudomonadota</taxon>
        <taxon>Gammaproteobacteria</taxon>
        <taxon>Lysobacterales</taxon>
        <taxon>Rhodanobacteraceae</taxon>
        <taxon>Dokdonella</taxon>
    </lineage>
</organism>
<name>A0ABV9QUX3_9GAMM</name>
<feature type="chain" id="PRO_5046949968" evidence="1">
    <location>
        <begin position="22"/>
        <end position="522"/>
    </location>
</feature>
<dbReference type="Pfam" id="PF13229">
    <property type="entry name" value="Beta_helix"/>
    <property type="match status" value="1"/>
</dbReference>
<dbReference type="NCBIfam" id="NF041518">
    <property type="entry name" value="choice_anch_Q"/>
    <property type="match status" value="1"/>
</dbReference>
<dbReference type="SMART" id="SM00710">
    <property type="entry name" value="PbH1"/>
    <property type="match status" value="5"/>
</dbReference>
<dbReference type="InterPro" id="IPR011050">
    <property type="entry name" value="Pectin_lyase_fold/virulence"/>
</dbReference>
<accession>A0ABV9QUX3</accession>
<dbReference type="InterPro" id="IPR059226">
    <property type="entry name" value="Choice_anch_Q_dom"/>
</dbReference>
<dbReference type="InterPro" id="IPR006626">
    <property type="entry name" value="PbH1"/>
</dbReference>
<dbReference type="SUPFAM" id="SSF51126">
    <property type="entry name" value="Pectin lyase-like"/>
    <property type="match status" value="1"/>
</dbReference>
<dbReference type="InterPro" id="IPR039448">
    <property type="entry name" value="Beta_helix"/>
</dbReference>
<comment type="caution">
    <text evidence="3">The sequence shown here is derived from an EMBL/GenBank/DDBJ whole genome shotgun (WGS) entry which is preliminary data.</text>
</comment>
<feature type="signal peptide" evidence="1">
    <location>
        <begin position="1"/>
        <end position="21"/>
    </location>
</feature>
<feature type="domain" description="Right handed beta helix" evidence="2">
    <location>
        <begin position="225"/>
        <end position="348"/>
    </location>
</feature>
<evidence type="ECO:0000313" key="3">
    <source>
        <dbReference type="EMBL" id="MFC4820877.1"/>
    </source>
</evidence>
<dbReference type="RefSeq" id="WP_380020979.1">
    <property type="nucleotide sequence ID" value="NZ_JBHSHD010000008.1"/>
</dbReference>
<gene>
    <name evidence="3" type="ORF">ACFO6Q_11110</name>
</gene>
<evidence type="ECO:0000256" key="1">
    <source>
        <dbReference type="SAM" id="SignalP"/>
    </source>
</evidence>
<sequence length="522" mass="52917">MKPSIVLAALALAACSAGAQAETFVVTRLDDPLPDACAPGDCSLREAMDAAGANDPFAGTDEIVLAAGTYTPIRGALAQVRQKLHVRGAGSTATRIAIAEDDVSLFVAGSGAELTLTGLGLSSTSATVLAQSGAWAGLDDVVVESGTVTDGGESAMEIRRSELRRTLYAYGALLVEDSSIFNLYAMPAQVGAPDVTVRRSVVDGTLYPDPPLSSTVTLHEGTFAMENSTITQSRLYLIGPAAASVRDSTITRSSVAIDDAAASLRLDGVRYLDNGGPVRTEVAATVTIVDSEFRDNATRAIYAAGGADWNVSGSSFVDNRVDGNAGGAIVLEDDTELRISNSTFSGNTFAASAAADGARGAAIGYRNGAGAHLIVRQATFVAPAAPPSGIVGTLIGGHGRSVAVDLSNNILLGSCGMDSGVLANNSGNLEGPGDTCDLDTQEQQNRVGVSAAALGLGELGDHGGLTPTYLPADGSLAIDRAPAPQCLATDQRGYDRPHGAGCDVGAVEAGAGDAIFANGFEP</sequence>
<reference evidence="4" key="1">
    <citation type="journal article" date="2019" name="Int. J. Syst. Evol. Microbiol.">
        <title>The Global Catalogue of Microorganisms (GCM) 10K type strain sequencing project: providing services to taxonomists for standard genome sequencing and annotation.</title>
        <authorList>
            <consortium name="The Broad Institute Genomics Platform"/>
            <consortium name="The Broad Institute Genome Sequencing Center for Infectious Disease"/>
            <person name="Wu L."/>
            <person name="Ma J."/>
        </authorList>
    </citation>
    <scope>NUCLEOTIDE SEQUENCE [LARGE SCALE GENOMIC DNA]</scope>
    <source>
        <strain evidence="4">CCUG 30340</strain>
    </source>
</reference>
<evidence type="ECO:0000313" key="4">
    <source>
        <dbReference type="Proteomes" id="UP001595886"/>
    </source>
</evidence>
<dbReference type="Gene3D" id="2.160.20.10">
    <property type="entry name" value="Single-stranded right-handed beta-helix, Pectin lyase-like"/>
    <property type="match status" value="1"/>
</dbReference>
<keyword evidence="4" id="KW-1185">Reference proteome</keyword>
<dbReference type="EMBL" id="JBHSHD010000008">
    <property type="protein sequence ID" value="MFC4820877.1"/>
    <property type="molecule type" value="Genomic_DNA"/>
</dbReference>
<keyword evidence="1" id="KW-0732">Signal</keyword>
<evidence type="ECO:0000259" key="2">
    <source>
        <dbReference type="Pfam" id="PF13229"/>
    </source>
</evidence>
<proteinExistence type="predicted"/>